<evidence type="ECO:0000313" key="3">
    <source>
        <dbReference type="EMBL" id="PLW31480.1"/>
    </source>
</evidence>
<evidence type="ECO:0000256" key="1">
    <source>
        <dbReference type="SAM" id="MobiDB-lite"/>
    </source>
</evidence>
<feature type="compositionally biased region" description="Pro residues" evidence="1">
    <location>
        <begin position="175"/>
        <end position="185"/>
    </location>
</feature>
<accession>A0A2N5U162</accession>
<dbReference type="EMBL" id="PGCI01000268">
    <property type="protein sequence ID" value="PLW31480.1"/>
    <property type="molecule type" value="Genomic_DNA"/>
</dbReference>
<comment type="caution">
    <text evidence="3">The sequence shown here is derived from an EMBL/GenBank/DDBJ whole genome shotgun (WGS) entry which is preliminary data.</text>
</comment>
<dbReference type="Proteomes" id="UP000235392">
    <property type="component" value="Unassembled WGS sequence"/>
</dbReference>
<feature type="domain" description="DUF6589" evidence="2">
    <location>
        <begin position="390"/>
        <end position="587"/>
    </location>
</feature>
<reference evidence="3 4" key="1">
    <citation type="submission" date="2017-11" db="EMBL/GenBank/DDBJ databases">
        <title>De novo assembly and phasing of dikaryotic genomes from two isolates of Puccinia coronata f. sp. avenae, the causal agent of oat crown rust.</title>
        <authorList>
            <person name="Miller M.E."/>
            <person name="Zhang Y."/>
            <person name="Omidvar V."/>
            <person name="Sperschneider J."/>
            <person name="Schwessinger B."/>
            <person name="Raley C."/>
            <person name="Palmer J.M."/>
            <person name="Garnica D."/>
            <person name="Upadhyaya N."/>
            <person name="Rathjen J."/>
            <person name="Taylor J.M."/>
            <person name="Park R.F."/>
            <person name="Dodds P.N."/>
            <person name="Hirsch C.D."/>
            <person name="Kianian S.F."/>
            <person name="Figueroa M."/>
        </authorList>
    </citation>
    <scope>NUCLEOTIDE SEQUENCE [LARGE SCALE GENOMIC DNA]</scope>
    <source>
        <strain evidence="3">12SD80</strain>
    </source>
</reference>
<protein>
    <recommendedName>
        <fullName evidence="2">DUF6589 domain-containing protein</fullName>
    </recommendedName>
</protein>
<evidence type="ECO:0000259" key="2">
    <source>
        <dbReference type="Pfam" id="PF20231"/>
    </source>
</evidence>
<evidence type="ECO:0000313" key="4">
    <source>
        <dbReference type="Proteomes" id="UP000235392"/>
    </source>
</evidence>
<dbReference type="InterPro" id="IPR046496">
    <property type="entry name" value="DUF6589"/>
</dbReference>
<organism evidence="3 4">
    <name type="scientific">Puccinia coronata f. sp. avenae</name>
    <dbReference type="NCBI Taxonomy" id="200324"/>
    <lineage>
        <taxon>Eukaryota</taxon>
        <taxon>Fungi</taxon>
        <taxon>Dikarya</taxon>
        <taxon>Basidiomycota</taxon>
        <taxon>Pucciniomycotina</taxon>
        <taxon>Pucciniomycetes</taxon>
        <taxon>Pucciniales</taxon>
        <taxon>Pucciniaceae</taxon>
        <taxon>Puccinia</taxon>
    </lineage>
</organism>
<name>A0A2N5U162_9BASI</name>
<feature type="compositionally biased region" description="Basic and acidic residues" evidence="1">
    <location>
        <begin position="153"/>
        <end position="167"/>
    </location>
</feature>
<dbReference type="AlphaFoldDB" id="A0A2N5U162"/>
<proteinExistence type="predicted"/>
<sequence length="588" mass="66103">MSQEKLSSSSTKYVSEESKLKKVSDLLGTLNWEPKSYINHFLNAKSDASIFKRQYWGASGWPGTRRLLESIKNVVGKLEKGKKSWEDFILEEASMIICAQKPKSGYFPDGAYYCSTKLNQAFFTEEARAERVEMIKDSMSFLYKLLMMKLARPDNKDDSDNKEDKANDVVNLPPLETPIPAPNEPHIPSLVSDSDPSANPDPNAKIPIALSEDDVMAIDSNITRPSTNPKIQRLKQNKDIARTICSMVAYAHNHRQNGLQLTNGLLFIACGVTERVNKYLNYIGLTCSWKTAHVGLESLGKEREETLKTRFSHENSKIFPPSICIDNLDFQQSIHTKLVGRMSTMFHGTWGYIHRLSRTFFNSLDHAELTLSALKKSLKKIINLEVQPRHFGPTFASDEHFESTLKSQLMSAFLRYIDTSSKKDFSLKDQPPPIRPVKPDKPNLTMLKLMIASDNSSEGIGDVLDGLTRQSGLTPEEFSSQLQVIKGDLGTCMNVLSLRELRSPAGYAKTSLANLLTITGAAHTMWNYAQSIYLHHWGDQTNQKDTGAWQILKALGIPADKPATKKDFTLMISNMEKIHDVVLVYCML</sequence>
<dbReference type="Pfam" id="PF20231">
    <property type="entry name" value="DUF6589"/>
    <property type="match status" value="1"/>
</dbReference>
<gene>
    <name evidence="3" type="ORF">PCASD_17881</name>
</gene>
<feature type="region of interest" description="Disordered" evidence="1">
    <location>
        <begin position="153"/>
        <end position="203"/>
    </location>
</feature>